<dbReference type="Pfam" id="PF13628">
    <property type="entry name" value="DUF4142"/>
    <property type="match status" value="1"/>
</dbReference>
<gene>
    <name evidence="3" type="ORF">DES32_1935</name>
</gene>
<dbReference type="PANTHER" id="PTHR38593">
    <property type="entry name" value="BLR2558 PROTEIN"/>
    <property type="match status" value="1"/>
</dbReference>
<dbReference type="AlphaFoldDB" id="A0A3D9YTG9"/>
<feature type="domain" description="DUF4142" evidence="2">
    <location>
        <begin position="41"/>
        <end position="178"/>
    </location>
</feature>
<dbReference type="EMBL" id="QUMO01000003">
    <property type="protein sequence ID" value="REF85896.1"/>
    <property type="molecule type" value="Genomic_DNA"/>
</dbReference>
<sequence>MRTTAAAICFALFVPALTLPAVAESLTEKTGVNSLIGVSPSTQDFVTEAAVSDMFEIQSSRLALQKAGDQGTKDFAQTMIADHGKTSAELEALVASGATKANLPTALDSPHQSMLDKLKSLNGGDFTKQYHDDQAQGHEDAVDLFKRYAKGGKDQKLKDWARKTLPTLQHHLQMAQALDK</sequence>
<accession>A0A3D9YTG9</accession>
<organism evidence="3 4">
    <name type="scientific">Methylovirgula ligni</name>
    <dbReference type="NCBI Taxonomy" id="569860"/>
    <lineage>
        <taxon>Bacteria</taxon>
        <taxon>Pseudomonadati</taxon>
        <taxon>Pseudomonadota</taxon>
        <taxon>Alphaproteobacteria</taxon>
        <taxon>Hyphomicrobiales</taxon>
        <taxon>Beijerinckiaceae</taxon>
        <taxon>Methylovirgula</taxon>
    </lineage>
</organism>
<keyword evidence="4" id="KW-1185">Reference proteome</keyword>
<comment type="caution">
    <text evidence="3">The sequence shown here is derived from an EMBL/GenBank/DDBJ whole genome shotgun (WGS) entry which is preliminary data.</text>
</comment>
<evidence type="ECO:0000313" key="4">
    <source>
        <dbReference type="Proteomes" id="UP000256900"/>
    </source>
</evidence>
<name>A0A3D9YTG9_9HYPH</name>
<dbReference type="InterPro" id="IPR012347">
    <property type="entry name" value="Ferritin-like"/>
</dbReference>
<evidence type="ECO:0000259" key="2">
    <source>
        <dbReference type="Pfam" id="PF13628"/>
    </source>
</evidence>
<evidence type="ECO:0000313" key="3">
    <source>
        <dbReference type="EMBL" id="REF85896.1"/>
    </source>
</evidence>
<feature type="signal peptide" evidence="1">
    <location>
        <begin position="1"/>
        <end position="23"/>
    </location>
</feature>
<feature type="chain" id="PRO_5017595428" evidence="1">
    <location>
        <begin position="24"/>
        <end position="180"/>
    </location>
</feature>
<reference evidence="3 4" key="1">
    <citation type="submission" date="2018-08" db="EMBL/GenBank/DDBJ databases">
        <title>Genomic Encyclopedia of Type Strains, Phase IV (KMG-IV): sequencing the most valuable type-strain genomes for metagenomic binning, comparative biology and taxonomic classification.</title>
        <authorList>
            <person name="Goeker M."/>
        </authorList>
    </citation>
    <scope>NUCLEOTIDE SEQUENCE [LARGE SCALE GENOMIC DNA]</scope>
    <source>
        <strain evidence="3 4">BW863</strain>
    </source>
</reference>
<dbReference type="OrthoDB" id="7376531at2"/>
<dbReference type="PANTHER" id="PTHR38593:SF1">
    <property type="entry name" value="BLR2558 PROTEIN"/>
    <property type="match status" value="1"/>
</dbReference>
<evidence type="ECO:0000256" key="1">
    <source>
        <dbReference type="SAM" id="SignalP"/>
    </source>
</evidence>
<dbReference type="InterPro" id="IPR025419">
    <property type="entry name" value="DUF4142"/>
</dbReference>
<dbReference type="Proteomes" id="UP000256900">
    <property type="component" value="Unassembled WGS sequence"/>
</dbReference>
<protein>
    <submittedName>
        <fullName evidence="3">Putative membrane protein</fullName>
    </submittedName>
</protein>
<dbReference type="Gene3D" id="1.20.1260.10">
    <property type="match status" value="1"/>
</dbReference>
<proteinExistence type="predicted"/>
<dbReference type="RefSeq" id="WP_115836499.1">
    <property type="nucleotide sequence ID" value="NZ_CP025086.1"/>
</dbReference>
<keyword evidence="1" id="KW-0732">Signal</keyword>